<protein>
    <submittedName>
        <fullName evidence="2">Uncharacterized protein</fullName>
    </submittedName>
</protein>
<organism evidence="2 3">
    <name type="scientific">Monilinia fructicola</name>
    <name type="common">Brown rot fungus</name>
    <name type="synonym">Ciboria fructicola</name>
    <dbReference type="NCBI Taxonomy" id="38448"/>
    <lineage>
        <taxon>Eukaryota</taxon>
        <taxon>Fungi</taxon>
        <taxon>Dikarya</taxon>
        <taxon>Ascomycota</taxon>
        <taxon>Pezizomycotina</taxon>
        <taxon>Leotiomycetes</taxon>
        <taxon>Helotiales</taxon>
        <taxon>Sclerotiniaceae</taxon>
        <taxon>Monilinia</taxon>
    </lineage>
</organism>
<dbReference type="AlphaFoldDB" id="A0A5M9JZL2"/>
<keyword evidence="3" id="KW-1185">Reference proteome</keyword>
<sequence length="188" mass="21805">MIVLPFLSFPFRSVPWPFFLPFPSLSSLPPNHLSSKLRGEKKKEKKKKEQINQAFPNPQPFTKTHPRNPNPQMRKSKIADPKPQSLKSLSRRRKVQQANPISHHNEGTRPVQTSPNQAEPSRAKPNQTDQNKKLQAKEEKSKKGINGSKNHRMRSLCRERERERERELFVFCVCGKDGRETITLHKVT</sequence>
<proteinExistence type="predicted"/>
<evidence type="ECO:0000313" key="3">
    <source>
        <dbReference type="Proteomes" id="UP000322873"/>
    </source>
</evidence>
<evidence type="ECO:0000313" key="2">
    <source>
        <dbReference type="EMBL" id="KAA8574097.1"/>
    </source>
</evidence>
<accession>A0A5M9JZL2</accession>
<feature type="compositionally biased region" description="Basic and acidic residues" evidence="1">
    <location>
        <begin position="130"/>
        <end position="142"/>
    </location>
</feature>
<reference evidence="2 3" key="1">
    <citation type="submission" date="2019-06" db="EMBL/GenBank/DDBJ databases">
        <title>Genome Sequence of the Brown Rot Fungal Pathogen Monilinia fructicola.</title>
        <authorList>
            <person name="De Miccolis Angelini R.M."/>
            <person name="Landi L."/>
            <person name="Abate D."/>
            <person name="Pollastro S."/>
            <person name="Romanazzi G."/>
            <person name="Faretra F."/>
        </authorList>
    </citation>
    <scope>NUCLEOTIDE SEQUENCE [LARGE SCALE GENOMIC DNA]</scope>
    <source>
        <strain evidence="2 3">Mfrc123</strain>
    </source>
</reference>
<gene>
    <name evidence="2" type="ORF">EYC84_005620</name>
</gene>
<dbReference type="EMBL" id="VICG01000003">
    <property type="protein sequence ID" value="KAA8574097.1"/>
    <property type="molecule type" value="Genomic_DNA"/>
</dbReference>
<feature type="compositionally biased region" description="Basic and acidic residues" evidence="1">
    <location>
        <begin position="37"/>
        <end position="50"/>
    </location>
</feature>
<comment type="caution">
    <text evidence="2">The sequence shown here is derived from an EMBL/GenBank/DDBJ whole genome shotgun (WGS) entry which is preliminary data.</text>
</comment>
<name>A0A5M9JZL2_MONFR</name>
<feature type="compositionally biased region" description="Polar residues" evidence="1">
    <location>
        <begin position="110"/>
        <end position="129"/>
    </location>
</feature>
<dbReference type="Proteomes" id="UP000322873">
    <property type="component" value="Unassembled WGS sequence"/>
</dbReference>
<evidence type="ECO:0000256" key="1">
    <source>
        <dbReference type="SAM" id="MobiDB-lite"/>
    </source>
</evidence>
<feature type="compositionally biased region" description="Polar residues" evidence="1">
    <location>
        <begin position="51"/>
        <end position="62"/>
    </location>
</feature>
<feature type="region of interest" description="Disordered" evidence="1">
    <location>
        <begin position="29"/>
        <end position="158"/>
    </location>
</feature>